<sequence>MATVWDGRTLQKYLVQLSDFWKYLRQSLHQRLSQKNLKADAANYRHWQTLPGGYKSKSSACSLLHITFLIILVQSSIRQGLSLSELAPERKRKRKDGSKTIFYLTKLASKKSIRKT</sequence>
<evidence type="ECO:0000313" key="2">
    <source>
        <dbReference type="Proteomes" id="UP000009172"/>
    </source>
</evidence>
<protein>
    <submittedName>
        <fullName evidence="1">Uncharacterized protein</fullName>
    </submittedName>
</protein>
<keyword evidence="2" id="KW-1185">Reference proteome</keyword>
<reference evidence="2" key="1">
    <citation type="journal article" date="2012" name="MBio">
        <title>Comparative genome analysis of Trichophyton rubrum and related dermatophytes reveals candidate genes involved in infection.</title>
        <authorList>
            <person name="Martinez D.A."/>
            <person name="Oliver B.G."/>
            <person name="Graeser Y."/>
            <person name="Goldberg J.M."/>
            <person name="Li W."/>
            <person name="Martinez-Rossi N.M."/>
            <person name="Monod M."/>
            <person name="Shelest E."/>
            <person name="Barton R.C."/>
            <person name="Birch E."/>
            <person name="Brakhage A.A."/>
            <person name="Chen Z."/>
            <person name="Gurr S.J."/>
            <person name="Heiman D."/>
            <person name="Heitman J."/>
            <person name="Kosti I."/>
            <person name="Rossi A."/>
            <person name="Saif S."/>
            <person name="Samalova M."/>
            <person name="Saunders C.W."/>
            <person name="Shea T."/>
            <person name="Summerbell R.C."/>
            <person name="Xu J."/>
            <person name="Young S."/>
            <person name="Zeng Q."/>
            <person name="Birren B.W."/>
            <person name="Cuomo C.A."/>
            <person name="White T.C."/>
        </authorList>
    </citation>
    <scope>NUCLEOTIDE SEQUENCE [LARGE SCALE GENOMIC DNA]</scope>
    <source>
        <strain evidence="2">CBS 112818</strain>
    </source>
</reference>
<accession>F2S296</accession>
<dbReference type="AlphaFoldDB" id="F2S296"/>
<organism evidence="1 2">
    <name type="scientific">Trichophyton tonsurans (strain CBS 112818)</name>
    <name type="common">Scalp ringworm fungus</name>
    <dbReference type="NCBI Taxonomy" id="647933"/>
    <lineage>
        <taxon>Eukaryota</taxon>
        <taxon>Fungi</taxon>
        <taxon>Dikarya</taxon>
        <taxon>Ascomycota</taxon>
        <taxon>Pezizomycotina</taxon>
        <taxon>Eurotiomycetes</taxon>
        <taxon>Eurotiomycetidae</taxon>
        <taxon>Onygenales</taxon>
        <taxon>Arthrodermataceae</taxon>
        <taxon>Trichophyton</taxon>
    </lineage>
</organism>
<proteinExistence type="predicted"/>
<evidence type="ECO:0000313" key="1">
    <source>
        <dbReference type="EMBL" id="EGD97695.1"/>
    </source>
</evidence>
<gene>
    <name evidence="1" type="ORF">TESG_05097</name>
</gene>
<dbReference type="HOGENOM" id="CLU_2098599_0_0_1"/>
<dbReference type="Proteomes" id="UP000009172">
    <property type="component" value="Unassembled WGS sequence"/>
</dbReference>
<dbReference type="EMBL" id="GG698504">
    <property type="protein sequence ID" value="EGD97695.1"/>
    <property type="molecule type" value="Genomic_DNA"/>
</dbReference>
<name>F2S296_TRIT1</name>